<dbReference type="InterPro" id="IPR000601">
    <property type="entry name" value="PKD_dom"/>
</dbReference>
<accession>A0ABT3CPA5</accession>
<dbReference type="InterPro" id="IPR050778">
    <property type="entry name" value="Cueball_EGF_LRP_Nidogen"/>
</dbReference>
<dbReference type="PROSITE" id="PS51257">
    <property type="entry name" value="PROKAR_LIPOPROTEIN"/>
    <property type="match status" value="1"/>
</dbReference>
<name>A0ABT3CPA5_9BACT</name>
<dbReference type="InterPro" id="IPR035986">
    <property type="entry name" value="PKD_dom_sf"/>
</dbReference>
<dbReference type="Pfam" id="PF18911">
    <property type="entry name" value="PKD_4"/>
    <property type="match status" value="1"/>
</dbReference>
<dbReference type="InterPro" id="IPR013783">
    <property type="entry name" value="Ig-like_fold"/>
</dbReference>
<dbReference type="SMART" id="SM00089">
    <property type="entry name" value="PKD"/>
    <property type="match status" value="2"/>
</dbReference>
<dbReference type="Gene3D" id="2.120.10.30">
    <property type="entry name" value="TolB, C-terminal domain"/>
    <property type="match status" value="1"/>
</dbReference>
<evidence type="ECO:0000313" key="3">
    <source>
        <dbReference type="Proteomes" id="UP001300692"/>
    </source>
</evidence>
<dbReference type="SUPFAM" id="SSF75011">
    <property type="entry name" value="3-carboxy-cis,cis-mucoante lactonizing enzyme"/>
    <property type="match status" value="1"/>
</dbReference>
<dbReference type="SUPFAM" id="SSF49299">
    <property type="entry name" value="PKD domain"/>
    <property type="match status" value="2"/>
</dbReference>
<reference evidence="2 3" key="1">
    <citation type="submission" date="2022-10" db="EMBL/GenBank/DDBJ databases">
        <title>Comparative genomics and taxonomic characterization of three novel marine species of genus Reichenbachiella exhibiting antioxidant and polysaccharide degradation activities.</title>
        <authorList>
            <person name="Muhammad N."/>
            <person name="Lee Y.-J."/>
            <person name="Ko J."/>
            <person name="Kim S.-G."/>
        </authorList>
    </citation>
    <scope>NUCLEOTIDE SEQUENCE [LARGE SCALE GENOMIC DNA]</scope>
    <source>
        <strain evidence="2 3">ABR2-5</strain>
    </source>
</reference>
<dbReference type="InterPro" id="IPR000033">
    <property type="entry name" value="LDLR_classB_rpt"/>
</dbReference>
<gene>
    <name evidence="2" type="ORF">N7U62_01420</name>
</gene>
<dbReference type="InterPro" id="IPR011042">
    <property type="entry name" value="6-blade_b-propeller_TolB-like"/>
</dbReference>
<dbReference type="SMART" id="SM00135">
    <property type="entry name" value="LY"/>
    <property type="match status" value="3"/>
</dbReference>
<dbReference type="PANTHER" id="PTHR46513">
    <property type="entry name" value="VITELLOGENIN RECEPTOR-LIKE PROTEIN-RELATED-RELATED"/>
    <property type="match status" value="1"/>
</dbReference>
<dbReference type="PROSITE" id="PS50093">
    <property type="entry name" value="PKD"/>
    <property type="match status" value="2"/>
</dbReference>
<dbReference type="Gene3D" id="2.60.40.10">
    <property type="entry name" value="Immunoglobulins"/>
    <property type="match status" value="2"/>
</dbReference>
<dbReference type="EMBL" id="JAOYOD010000001">
    <property type="protein sequence ID" value="MCV9385299.1"/>
    <property type="molecule type" value="Genomic_DNA"/>
</dbReference>
<dbReference type="Pfam" id="PF00801">
    <property type="entry name" value="PKD"/>
    <property type="match status" value="1"/>
</dbReference>
<dbReference type="PANTHER" id="PTHR46513:SF13">
    <property type="entry name" value="EGF-LIKE DOMAIN-CONTAINING PROTEIN"/>
    <property type="match status" value="1"/>
</dbReference>
<feature type="domain" description="PKD" evidence="1">
    <location>
        <begin position="56"/>
        <end position="109"/>
    </location>
</feature>
<organism evidence="2 3">
    <name type="scientific">Reichenbachiella ulvae</name>
    <dbReference type="NCBI Taxonomy" id="2980104"/>
    <lineage>
        <taxon>Bacteria</taxon>
        <taxon>Pseudomonadati</taxon>
        <taxon>Bacteroidota</taxon>
        <taxon>Cytophagia</taxon>
        <taxon>Cytophagales</taxon>
        <taxon>Reichenbachiellaceae</taxon>
        <taxon>Reichenbachiella</taxon>
    </lineage>
</organism>
<sequence length="454" mass="49655">MKFIYNISKYLPFMLVLLMTACLEEEETALIPQADFSIEDGAVLKQGETINFVNHSEESYSYLWSFGDGQTYVGVNASHVYNLPGDYTVTLKAEAEGSRSISSMDIKIEGLVPTASFSVEDGDNLKVSIPVSFVNETMDAVSYSWSFGDAANSTSTEESPTFTYDQPGDYTVTLTATGTGGNAVSEQVITVNPNNYELYFIDNDAGKMRKIDLNNPTVAVDVFDLPGFCMGMAYDATNEEFYYSDDDTKAVYKNTLTGSAQMTVASGLADPRDIALDIADSYMYVAERAGDKITRVDLIDNSTLTYYSSTDDANFLLPVGLDIYDGNLYATAVEIDSETVWKGSMSEISLTRIIDYGAGGYGYGLEVDKVNQKVYFDDTDGGKLLRADLDGSNIEEVGSSVDRVYGIAINNETGKVYWVDRNGLFKVANLDGTEEGLLVDLAVDVRGLIIRKVD</sequence>
<keyword evidence="3" id="KW-1185">Reference proteome</keyword>
<proteinExistence type="predicted"/>
<comment type="caution">
    <text evidence="2">The sequence shown here is derived from an EMBL/GenBank/DDBJ whole genome shotgun (WGS) entry which is preliminary data.</text>
</comment>
<feature type="domain" description="PKD" evidence="1">
    <location>
        <begin position="135"/>
        <end position="191"/>
    </location>
</feature>
<evidence type="ECO:0000313" key="2">
    <source>
        <dbReference type="EMBL" id="MCV9385299.1"/>
    </source>
</evidence>
<dbReference type="Proteomes" id="UP001300692">
    <property type="component" value="Unassembled WGS sequence"/>
</dbReference>
<protein>
    <submittedName>
        <fullName evidence="2">PKD domain-containing protein</fullName>
    </submittedName>
</protein>
<dbReference type="CDD" id="cd00146">
    <property type="entry name" value="PKD"/>
    <property type="match status" value="2"/>
</dbReference>
<dbReference type="RefSeq" id="WP_264136090.1">
    <property type="nucleotide sequence ID" value="NZ_JAOYOD010000001.1"/>
</dbReference>
<dbReference type="InterPro" id="IPR022409">
    <property type="entry name" value="PKD/Chitinase_dom"/>
</dbReference>
<evidence type="ECO:0000259" key="1">
    <source>
        <dbReference type="PROSITE" id="PS50093"/>
    </source>
</evidence>